<keyword evidence="2" id="KW-0812">Transmembrane</keyword>
<evidence type="ECO:0000256" key="2">
    <source>
        <dbReference type="SAM" id="Phobius"/>
    </source>
</evidence>
<organism evidence="3 4">
    <name type="scientific">Cryobacterium arcticum</name>
    <dbReference type="NCBI Taxonomy" id="670052"/>
    <lineage>
        <taxon>Bacteria</taxon>
        <taxon>Bacillati</taxon>
        <taxon>Actinomycetota</taxon>
        <taxon>Actinomycetes</taxon>
        <taxon>Micrococcales</taxon>
        <taxon>Microbacteriaceae</taxon>
        <taxon>Cryobacterium</taxon>
    </lineage>
</organism>
<proteinExistence type="predicted"/>
<accession>A0A1B1BK59</accession>
<feature type="compositionally biased region" description="Basic and acidic residues" evidence="1">
    <location>
        <begin position="194"/>
        <end position="206"/>
    </location>
</feature>
<dbReference type="AlphaFoldDB" id="A0A1B1BK59"/>
<dbReference type="STRING" id="670052.PA27867_1938"/>
<gene>
    <name evidence="3" type="ORF">PA27867_1938</name>
</gene>
<feature type="region of interest" description="Disordered" evidence="1">
    <location>
        <begin position="179"/>
        <end position="206"/>
    </location>
</feature>
<sequence>MGVLIEVLAALGTIVLVSTLTVVLIGRTVFTRMRRSRAVNRGLLRTRATLSVGPQHEILAQRVRLRDSLYSGHAALDIAGRSAGPHGELKRLFRRIEGEAETVDAHLLLLSSETEPEVLRGALPLAVHRVDQVTGLVRKVRAAVAAGLGGFSDDALLTLQLEVDREIAALDAGMAQLHTLNHPDAQPPSKASSRHLDTHLDRGNHS</sequence>
<evidence type="ECO:0008006" key="5">
    <source>
        <dbReference type="Google" id="ProtNLM"/>
    </source>
</evidence>
<dbReference type="RefSeq" id="WP_066595849.1">
    <property type="nucleotide sequence ID" value="NZ_CP016282.1"/>
</dbReference>
<protein>
    <recommendedName>
        <fullName evidence="5">Secreted protein</fullName>
    </recommendedName>
</protein>
<dbReference type="KEGG" id="cart:PA27867_1938"/>
<dbReference type="EMBL" id="CP016282">
    <property type="protein sequence ID" value="ANP72891.1"/>
    <property type="molecule type" value="Genomic_DNA"/>
</dbReference>
<feature type="transmembrane region" description="Helical" evidence="2">
    <location>
        <begin position="6"/>
        <end position="30"/>
    </location>
</feature>
<keyword evidence="2" id="KW-0472">Membrane</keyword>
<evidence type="ECO:0000256" key="1">
    <source>
        <dbReference type="SAM" id="MobiDB-lite"/>
    </source>
</evidence>
<dbReference type="OrthoDB" id="5113113at2"/>
<keyword evidence="2" id="KW-1133">Transmembrane helix</keyword>
<dbReference type="Proteomes" id="UP000092582">
    <property type="component" value="Chromosome 1"/>
</dbReference>
<name>A0A1B1BK59_9MICO</name>
<evidence type="ECO:0000313" key="4">
    <source>
        <dbReference type="Proteomes" id="UP000092582"/>
    </source>
</evidence>
<keyword evidence="4" id="KW-1185">Reference proteome</keyword>
<evidence type="ECO:0000313" key="3">
    <source>
        <dbReference type="EMBL" id="ANP72891.1"/>
    </source>
</evidence>
<reference evidence="3 4" key="1">
    <citation type="submission" date="2016-06" db="EMBL/GenBank/DDBJ databases">
        <title>Genome sequencing of Cryobacterium arcticum PAMC 27867.</title>
        <authorList>
            <person name="Lee J."/>
            <person name="Kim O.-S."/>
        </authorList>
    </citation>
    <scope>NUCLEOTIDE SEQUENCE [LARGE SCALE GENOMIC DNA]</scope>
    <source>
        <strain evidence="3 4">PAMC 27867</strain>
    </source>
</reference>